<feature type="compositionally biased region" description="Basic and acidic residues" evidence="1">
    <location>
        <begin position="180"/>
        <end position="193"/>
    </location>
</feature>
<keyword evidence="3" id="KW-1185">Reference proteome</keyword>
<dbReference type="AlphaFoldDB" id="A0A7G9L6W7"/>
<protein>
    <submittedName>
        <fullName evidence="2">Uncharacterized protein</fullName>
    </submittedName>
</protein>
<dbReference type="EMBL" id="CP060695">
    <property type="protein sequence ID" value="QNM84366.1"/>
    <property type="molecule type" value="Genomic_DNA"/>
</dbReference>
<proteinExistence type="predicted"/>
<sequence>MKIKLYFGALFLMLIYFGTFQEQVSRTNQEIVLEFVDTKINKQEISSTITNIKERLLKVGVSNIKIQETQKGTLKISYYSFVHTSDIKEALVFDNQLALNKNSEKKGDKNDTSTYNIDVYEITNQTNISDQNDEYIFEIKVNSDRFTTNYNYVSTRNIDAHKVNQLYTTAYNTYKNHPFTKDYSSHQEPEVRAGPHKNFL</sequence>
<dbReference type="KEGG" id="ppec:H9W90_09110"/>
<organism evidence="2 3">
    <name type="scientific">Polaribacter pectinis</name>
    <dbReference type="NCBI Taxonomy" id="2738844"/>
    <lineage>
        <taxon>Bacteria</taxon>
        <taxon>Pseudomonadati</taxon>
        <taxon>Bacteroidota</taxon>
        <taxon>Flavobacteriia</taxon>
        <taxon>Flavobacteriales</taxon>
        <taxon>Flavobacteriaceae</taxon>
    </lineage>
</organism>
<gene>
    <name evidence="2" type="ORF">H9W90_09110</name>
</gene>
<feature type="region of interest" description="Disordered" evidence="1">
    <location>
        <begin position="180"/>
        <end position="200"/>
    </location>
</feature>
<dbReference type="RefSeq" id="WP_187481308.1">
    <property type="nucleotide sequence ID" value="NZ_CP060695.1"/>
</dbReference>
<reference evidence="2 3" key="1">
    <citation type="submission" date="2020-08" db="EMBL/GenBank/DDBJ databases">
        <title>Polaribacter sp. L12M9 isolated from gut of the Korean scallop.</title>
        <authorList>
            <person name="Jeong Y.S."/>
        </authorList>
    </citation>
    <scope>NUCLEOTIDE SEQUENCE [LARGE SCALE GENOMIC DNA]</scope>
    <source>
        <strain evidence="2 3">L12M9</strain>
    </source>
</reference>
<evidence type="ECO:0000256" key="1">
    <source>
        <dbReference type="SAM" id="MobiDB-lite"/>
    </source>
</evidence>
<evidence type="ECO:0000313" key="2">
    <source>
        <dbReference type="EMBL" id="QNM84366.1"/>
    </source>
</evidence>
<name>A0A7G9L6W7_9FLAO</name>
<evidence type="ECO:0000313" key="3">
    <source>
        <dbReference type="Proteomes" id="UP000515808"/>
    </source>
</evidence>
<dbReference type="Proteomes" id="UP000515808">
    <property type="component" value="Chromosome"/>
</dbReference>
<accession>A0A7G9L6W7</accession>